<accession>A0A6A6HQF0</accession>
<dbReference type="OrthoDB" id="3914539at2759"/>
<keyword evidence="3" id="KW-1185">Reference proteome</keyword>
<protein>
    <submittedName>
        <fullName evidence="2">Uncharacterized protein</fullName>
    </submittedName>
</protein>
<evidence type="ECO:0000313" key="2">
    <source>
        <dbReference type="EMBL" id="KAF2239670.1"/>
    </source>
</evidence>
<feature type="region of interest" description="Disordered" evidence="1">
    <location>
        <begin position="50"/>
        <end position="117"/>
    </location>
</feature>
<organism evidence="2 3">
    <name type="scientific">Viridothelium virens</name>
    <name type="common">Speckled blister lichen</name>
    <name type="synonym">Trypethelium virens</name>
    <dbReference type="NCBI Taxonomy" id="1048519"/>
    <lineage>
        <taxon>Eukaryota</taxon>
        <taxon>Fungi</taxon>
        <taxon>Dikarya</taxon>
        <taxon>Ascomycota</taxon>
        <taxon>Pezizomycotina</taxon>
        <taxon>Dothideomycetes</taxon>
        <taxon>Dothideomycetes incertae sedis</taxon>
        <taxon>Trypetheliales</taxon>
        <taxon>Trypetheliaceae</taxon>
        <taxon>Viridothelium</taxon>
    </lineage>
</organism>
<evidence type="ECO:0000313" key="3">
    <source>
        <dbReference type="Proteomes" id="UP000800092"/>
    </source>
</evidence>
<feature type="compositionally biased region" description="Polar residues" evidence="1">
    <location>
        <begin position="1"/>
        <end position="31"/>
    </location>
</feature>
<feature type="region of interest" description="Disordered" evidence="1">
    <location>
        <begin position="1"/>
        <end position="32"/>
    </location>
</feature>
<sequence length="117" mass="12017">MSEVTKSGGQQITKPAQQAPNVEQSEQTASASAKAGVNLNLFAAVSGIFGSKTQKETKPDGSSTENTQSAGRVKGAGVGNMSAVGEANAQTTDRRLRANAAPQAVEAQSQQAIEDRK</sequence>
<reference evidence="2" key="1">
    <citation type="journal article" date="2020" name="Stud. Mycol.">
        <title>101 Dothideomycetes genomes: a test case for predicting lifestyles and emergence of pathogens.</title>
        <authorList>
            <person name="Haridas S."/>
            <person name="Albert R."/>
            <person name="Binder M."/>
            <person name="Bloem J."/>
            <person name="Labutti K."/>
            <person name="Salamov A."/>
            <person name="Andreopoulos B."/>
            <person name="Baker S."/>
            <person name="Barry K."/>
            <person name="Bills G."/>
            <person name="Bluhm B."/>
            <person name="Cannon C."/>
            <person name="Castanera R."/>
            <person name="Culley D."/>
            <person name="Daum C."/>
            <person name="Ezra D."/>
            <person name="Gonzalez J."/>
            <person name="Henrissat B."/>
            <person name="Kuo A."/>
            <person name="Liang C."/>
            <person name="Lipzen A."/>
            <person name="Lutzoni F."/>
            <person name="Magnuson J."/>
            <person name="Mondo S."/>
            <person name="Nolan M."/>
            <person name="Ohm R."/>
            <person name="Pangilinan J."/>
            <person name="Park H.-J."/>
            <person name="Ramirez L."/>
            <person name="Alfaro M."/>
            <person name="Sun H."/>
            <person name="Tritt A."/>
            <person name="Yoshinaga Y."/>
            <person name="Zwiers L.-H."/>
            <person name="Turgeon B."/>
            <person name="Goodwin S."/>
            <person name="Spatafora J."/>
            <person name="Crous P."/>
            <person name="Grigoriev I."/>
        </authorList>
    </citation>
    <scope>NUCLEOTIDE SEQUENCE</scope>
    <source>
        <strain evidence="2">Tuck. ex Michener</strain>
    </source>
</reference>
<dbReference type="AlphaFoldDB" id="A0A6A6HQF0"/>
<dbReference type="EMBL" id="ML991772">
    <property type="protein sequence ID" value="KAF2239670.1"/>
    <property type="molecule type" value="Genomic_DNA"/>
</dbReference>
<dbReference type="Proteomes" id="UP000800092">
    <property type="component" value="Unassembled WGS sequence"/>
</dbReference>
<feature type="compositionally biased region" description="Polar residues" evidence="1">
    <location>
        <begin position="106"/>
        <end position="117"/>
    </location>
</feature>
<gene>
    <name evidence="2" type="ORF">EV356DRAFT_499866</name>
</gene>
<proteinExistence type="predicted"/>
<evidence type="ECO:0000256" key="1">
    <source>
        <dbReference type="SAM" id="MobiDB-lite"/>
    </source>
</evidence>
<feature type="compositionally biased region" description="Polar residues" evidence="1">
    <location>
        <begin position="60"/>
        <end position="70"/>
    </location>
</feature>
<name>A0A6A6HQF0_VIRVR</name>